<evidence type="ECO:0000313" key="3">
    <source>
        <dbReference type="Proteomes" id="UP000268096"/>
    </source>
</evidence>
<sequence length="345" mass="38176">MDESSTPVTVKSAFGRLKAVGYPRSFIEKLLPDWWDNSLFKTSAGALQFALILKQRLGLDASFGPDGDLQIQAEQRNARFKRRSDTKEIELTIATGLGVAIAKLALFCASKPYLPISCDPQAMHAEALALSGKSYLDFEGLLQLCWMRGIPVLFLKELPRATKRMTGMALSIEGRPIVVLGFNHSQHARQLFVLAHELGHIAREHLGRDGVIVDEEIEDVRDTLAETGSRRKDAEEREADAFALSLIRNGHRDPIGAMGRLASAASIAAKASVLGRELKIDPDHLILSYAKEHNDWAKANQALSYSPSKISAIDLLSRYFHREVDLDLLSLENQEYLLAVQGFGE</sequence>
<dbReference type="AlphaFoldDB" id="A0A0Q0A773"/>
<dbReference type="Pfam" id="PF06114">
    <property type="entry name" value="Peptidase_M78"/>
    <property type="match status" value="1"/>
</dbReference>
<dbReference type="Proteomes" id="UP000268096">
    <property type="component" value="Unassembled WGS sequence"/>
</dbReference>
<organism evidence="2 3">
    <name type="scientific">Pseudomonas syringae pv. solidagae</name>
    <dbReference type="NCBI Taxonomy" id="264458"/>
    <lineage>
        <taxon>Bacteria</taxon>
        <taxon>Pseudomonadati</taxon>
        <taxon>Pseudomonadota</taxon>
        <taxon>Gammaproteobacteria</taxon>
        <taxon>Pseudomonadales</taxon>
        <taxon>Pseudomonadaceae</taxon>
        <taxon>Pseudomonas</taxon>
        <taxon>Pseudomonas syringae</taxon>
    </lineage>
</organism>
<gene>
    <name evidence="2" type="ORF">ALP48_00188</name>
</gene>
<evidence type="ECO:0000313" key="2">
    <source>
        <dbReference type="EMBL" id="RMT40251.1"/>
    </source>
</evidence>
<protein>
    <recommendedName>
        <fullName evidence="1">IrrE N-terminal-like domain-containing protein</fullName>
    </recommendedName>
</protein>
<accession>A0A0Q0A773</accession>
<feature type="domain" description="IrrE N-terminal-like" evidence="1">
    <location>
        <begin position="149"/>
        <end position="245"/>
    </location>
</feature>
<dbReference type="EMBL" id="RBTH01000351">
    <property type="protein sequence ID" value="RMT40251.1"/>
    <property type="molecule type" value="Genomic_DNA"/>
</dbReference>
<reference evidence="2 3" key="1">
    <citation type="submission" date="2018-08" db="EMBL/GenBank/DDBJ databases">
        <title>Recombination of ecologically and evolutionarily significant loci maintains genetic cohesion in the Pseudomonas syringae species complex.</title>
        <authorList>
            <person name="Dillon M."/>
            <person name="Thakur S."/>
            <person name="Almeida R.N.D."/>
            <person name="Weir B.S."/>
            <person name="Guttman D.S."/>
        </authorList>
    </citation>
    <scope>NUCLEOTIDE SEQUENCE [LARGE SCALE GENOMIC DNA]</scope>
    <source>
        <strain evidence="2 3">ICMP 16926</strain>
    </source>
</reference>
<dbReference type="Gene3D" id="1.10.10.2910">
    <property type="match status" value="1"/>
</dbReference>
<name>A0A0Q0A773_PSESX</name>
<proteinExistence type="predicted"/>
<dbReference type="RefSeq" id="WP_057457555.1">
    <property type="nucleotide sequence ID" value="NZ_LJRH01000188.1"/>
</dbReference>
<dbReference type="InterPro" id="IPR010359">
    <property type="entry name" value="IrrE_HExxH"/>
</dbReference>
<comment type="caution">
    <text evidence="2">The sequence shown here is derived from an EMBL/GenBank/DDBJ whole genome shotgun (WGS) entry which is preliminary data.</text>
</comment>
<evidence type="ECO:0000259" key="1">
    <source>
        <dbReference type="Pfam" id="PF06114"/>
    </source>
</evidence>